<evidence type="ECO:0000313" key="3">
    <source>
        <dbReference type="Proteomes" id="UP000662814"/>
    </source>
</evidence>
<protein>
    <submittedName>
        <fullName evidence="2">ROK family transcriptional regulator</fullName>
    </submittedName>
</protein>
<dbReference type="EMBL" id="CP061169">
    <property type="protein sequence ID" value="QPZ37809.1"/>
    <property type="molecule type" value="Genomic_DNA"/>
</dbReference>
<keyword evidence="3" id="KW-1185">Reference proteome</keyword>
<dbReference type="RefSeq" id="WP_166991448.1">
    <property type="nucleotide sequence ID" value="NZ_CP061169.1"/>
</dbReference>
<sequence>MATKSLPGTPSWLGATNDQKALALLLEYGVLTRNRLGELSGLSKPTASQMVSRLEAAGLIEPVGEIAGSRGPTAMSYGVRRKLAIGVAIDVQPEVTRSVVIDAAGGDYPVVEDFHARSRGDKDAATELTGAVHRACAQAGVDPARVRGAVVGVQAAVNASTGELSFTDEMPGWPRENINTRLSADLGFDVVVWNDVKVAAVAEREIGVGKDLGSFALFWVGNGLGVAFDIRGEVLAGASGGAGEIGYLSAPLRAADLDPRARDLQDLISGDAIASIAQAYGVSAERFEDLLAAIDASNERDGMLTQIAERVALGIAPVLAVLDPEAVILSGPVGVMGGDVLAREVAAAIENHTRWHPLIQSTGVTQPPVLAGAACVLKERLTEGLIAAITRP</sequence>
<evidence type="ECO:0000256" key="1">
    <source>
        <dbReference type="ARBA" id="ARBA00006479"/>
    </source>
</evidence>
<accession>A0ABX6YG93</accession>
<dbReference type="Pfam" id="PF00480">
    <property type="entry name" value="ROK"/>
    <property type="match status" value="1"/>
</dbReference>
<dbReference type="Gene3D" id="3.30.420.40">
    <property type="match status" value="2"/>
</dbReference>
<dbReference type="PANTHER" id="PTHR18964">
    <property type="entry name" value="ROK (REPRESSOR, ORF, KINASE) FAMILY"/>
    <property type="match status" value="1"/>
</dbReference>
<evidence type="ECO:0000313" key="2">
    <source>
        <dbReference type="EMBL" id="QPZ37809.1"/>
    </source>
</evidence>
<proteinExistence type="inferred from homology"/>
<dbReference type="SUPFAM" id="SSF46785">
    <property type="entry name" value="Winged helix' DNA-binding domain"/>
    <property type="match status" value="1"/>
</dbReference>
<organism evidence="2 3">
    <name type="scientific">Paramicrobacterium chengjingii</name>
    <dbReference type="NCBI Taxonomy" id="2769067"/>
    <lineage>
        <taxon>Bacteria</taxon>
        <taxon>Bacillati</taxon>
        <taxon>Actinomycetota</taxon>
        <taxon>Actinomycetes</taxon>
        <taxon>Micrococcales</taxon>
        <taxon>Microbacteriaceae</taxon>
        <taxon>Paramicrobacterium</taxon>
    </lineage>
</organism>
<dbReference type="PANTHER" id="PTHR18964:SF149">
    <property type="entry name" value="BIFUNCTIONAL UDP-N-ACETYLGLUCOSAMINE 2-EPIMERASE_N-ACETYLMANNOSAMINE KINASE"/>
    <property type="match status" value="1"/>
</dbReference>
<dbReference type="Pfam" id="PF13412">
    <property type="entry name" value="HTH_24"/>
    <property type="match status" value="1"/>
</dbReference>
<gene>
    <name evidence="2" type="ORF">HCR76_13445</name>
</gene>
<reference evidence="2 3" key="1">
    <citation type="submission" date="2020-12" db="EMBL/GenBank/DDBJ databases">
        <title>Microbacterium sp. HY060.</title>
        <authorList>
            <person name="Zhou J."/>
        </authorList>
    </citation>
    <scope>NUCLEOTIDE SEQUENCE [LARGE SCALE GENOMIC DNA]</scope>
    <source>
        <strain evidence="2 3">HY60</strain>
    </source>
</reference>
<dbReference type="InterPro" id="IPR043129">
    <property type="entry name" value="ATPase_NBD"/>
</dbReference>
<name>A0ABX6YG93_9MICO</name>
<dbReference type="InterPro" id="IPR000600">
    <property type="entry name" value="ROK"/>
</dbReference>
<comment type="similarity">
    <text evidence="1">Belongs to the ROK (NagC/XylR) family.</text>
</comment>
<dbReference type="InterPro" id="IPR036390">
    <property type="entry name" value="WH_DNA-bd_sf"/>
</dbReference>
<dbReference type="SUPFAM" id="SSF53067">
    <property type="entry name" value="Actin-like ATPase domain"/>
    <property type="match status" value="1"/>
</dbReference>
<dbReference type="Gene3D" id="1.10.10.10">
    <property type="entry name" value="Winged helix-like DNA-binding domain superfamily/Winged helix DNA-binding domain"/>
    <property type="match status" value="1"/>
</dbReference>
<dbReference type="InterPro" id="IPR036388">
    <property type="entry name" value="WH-like_DNA-bd_sf"/>
</dbReference>
<dbReference type="Proteomes" id="UP000662814">
    <property type="component" value="Chromosome"/>
</dbReference>